<reference evidence="1 2" key="1">
    <citation type="submission" date="2015-09" db="EMBL/GenBank/DDBJ databases">
        <title>Bacillus cereus food isolates.</title>
        <authorList>
            <person name="Boekhorst J."/>
        </authorList>
    </citation>
    <scope>NUCLEOTIDE SEQUENCE [LARGE SCALE GENOMIC DNA]</scope>
    <source>
        <strain evidence="1 2">B4088</strain>
    </source>
</reference>
<gene>
    <name evidence="1" type="ORF">B4088_3335</name>
</gene>
<evidence type="ECO:0000313" key="2">
    <source>
        <dbReference type="Proteomes" id="UP000076482"/>
    </source>
</evidence>
<dbReference type="RefSeq" id="WP_063261650.1">
    <property type="nucleotide sequence ID" value="NZ_LJKE01000056.1"/>
</dbReference>
<evidence type="ECO:0000313" key="1">
    <source>
        <dbReference type="EMBL" id="KZD63350.1"/>
    </source>
</evidence>
<organism evidence="1 2">
    <name type="scientific">Bacillus cereus</name>
    <dbReference type="NCBI Taxonomy" id="1396"/>
    <lineage>
        <taxon>Bacteria</taxon>
        <taxon>Bacillati</taxon>
        <taxon>Bacillota</taxon>
        <taxon>Bacilli</taxon>
        <taxon>Bacillales</taxon>
        <taxon>Bacillaceae</taxon>
        <taxon>Bacillus</taxon>
        <taxon>Bacillus cereus group</taxon>
    </lineage>
</organism>
<proteinExistence type="predicted"/>
<dbReference type="Proteomes" id="UP000076482">
    <property type="component" value="Unassembled WGS sequence"/>
</dbReference>
<name>A0A164NCJ5_BACCE</name>
<dbReference type="AlphaFoldDB" id="A0A164NCJ5"/>
<accession>A0A164NCJ5</accession>
<dbReference type="EMBL" id="LJKE01000056">
    <property type="protein sequence ID" value="KZD63350.1"/>
    <property type="molecule type" value="Genomic_DNA"/>
</dbReference>
<dbReference type="PATRIC" id="fig|1396.535.peg.3981"/>
<comment type="caution">
    <text evidence="1">The sequence shown here is derived from an EMBL/GenBank/DDBJ whole genome shotgun (WGS) entry which is preliminary data.</text>
</comment>
<protein>
    <submittedName>
        <fullName evidence="1">Uncharacterized protein</fullName>
    </submittedName>
</protein>
<sequence length="139" mass="15752">MNWLQKVFESAISNKKGFSISIGSFTFVSRPYKEGSYRFGVYTQDAFEPVAYAKIGEKNTLSITDLGPFYEASYLLNLFDQVTYSGKTYPFVSEAECNNLSESMKPWANRLNIDIPMKFKGSDQTIIKEILVTPNQIAN</sequence>